<dbReference type="InterPro" id="IPR018490">
    <property type="entry name" value="cNMP-bd_dom_sf"/>
</dbReference>
<dbReference type="PROSITE" id="PS50042">
    <property type="entry name" value="CNMP_BINDING_3"/>
    <property type="match status" value="1"/>
</dbReference>
<reference evidence="5" key="1">
    <citation type="submission" date="2013-12" db="EMBL/GenBank/DDBJ databases">
        <title>The Genome Sequence of Aphanomyces invadans NJM9701.</title>
        <authorList>
            <consortium name="The Broad Institute Genomics Platform"/>
            <person name="Russ C."/>
            <person name="Tyler B."/>
            <person name="van West P."/>
            <person name="Dieguez-Uribeondo J."/>
            <person name="Young S.K."/>
            <person name="Zeng Q."/>
            <person name="Gargeya S."/>
            <person name="Fitzgerald M."/>
            <person name="Abouelleil A."/>
            <person name="Alvarado L."/>
            <person name="Chapman S.B."/>
            <person name="Gainer-Dewar J."/>
            <person name="Goldberg J."/>
            <person name="Griggs A."/>
            <person name="Gujja S."/>
            <person name="Hansen M."/>
            <person name="Howarth C."/>
            <person name="Imamovic A."/>
            <person name="Ireland A."/>
            <person name="Larimer J."/>
            <person name="McCowan C."/>
            <person name="Murphy C."/>
            <person name="Pearson M."/>
            <person name="Poon T.W."/>
            <person name="Priest M."/>
            <person name="Roberts A."/>
            <person name="Saif S."/>
            <person name="Shea T."/>
            <person name="Sykes S."/>
            <person name="Wortman J."/>
            <person name="Nusbaum C."/>
            <person name="Birren B."/>
        </authorList>
    </citation>
    <scope>NUCLEOTIDE SEQUENCE [LARGE SCALE GENOMIC DNA]</scope>
    <source>
        <strain evidence="5">NJM9701</strain>
    </source>
</reference>
<dbReference type="Gene3D" id="3.20.20.190">
    <property type="entry name" value="Phosphatidylinositol (PI) phosphodiesterase"/>
    <property type="match status" value="1"/>
</dbReference>
<proteinExistence type="predicted"/>
<dbReference type="InterPro" id="IPR017946">
    <property type="entry name" value="PLC-like_Pdiesterase_TIM-brl"/>
</dbReference>
<accession>A0A024TAA1</accession>
<dbReference type="CDD" id="cd08572">
    <property type="entry name" value="GDPD_GDE5_like"/>
    <property type="match status" value="1"/>
</dbReference>
<dbReference type="PANTHER" id="PTHR22958:SF1">
    <property type="entry name" value="GLYCEROPHOSPHOCHOLINE PHOSPHODIESTERASE GPCPD1"/>
    <property type="match status" value="1"/>
</dbReference>
<evidence type="ECO:0000256" key="1">
    <source>
        <dbReference type="ARBA" id="ARBA00022801"/>
    </source>
</evidence>
<dbReference type="GO" id="GO:2001070">
    <property type="term" value="F:starch binding"/>
    <property type="evidence" value="ECO:0007669"/>
    <property type="project" value="InterPro"/>
</dbReference>
<dbReference type="InterPro" id="IPR013783">
    <property type="entry name" value="Ig-like_fold"/>
</dbReference>
<dbReference type="Pfam" id="PF03009">
    <property type="entry name" value="GDPD"/>
    <property type="match status" value="1"/>
</dbReference>
<dbReference type="InterPro" id="IPR002044">
    <property type="entry name" value="CBM20"/>
</dbReference>
<dbReference type="GO" id="GO:0046475">
    <property type="term" value="P:glycerophospholipid catabolic process"/>
    <property type="evidence" value="ECO:0007669"/>
    <property type="project" value="TreeGrafter"/>
</dbReference>
<dbReference type="Gene3D" id="2.60.40.10">
    <property type="entry name" value="Immunoglobulins"/>
    <property type="match status" value="1"/>
</dbReference>
<dbReference type="VEuPathDB" id="FungiDB:H310_14678"/>
<dbReference type="RefSeq" id="XP_008880803.1">
    <property type="nucleotide sequence ID" value="XM_008882581.1"/>
</dbReference>
<dbReference type="AlphaFoldDB" id="A0A024TAA1"/>
<dbReference type="Pfam" id="PF00027">
    <property type="entry name" value="cNMP_binding"/>
    <property type="match status" value="1"/>
</dbReference>
<evidence type="ECO:0000313" key="5">
    <source>
        <dbReference type="EMBL" id="ETV90551.1"/>
    </source>
</evidence>
<dbReference type="GO" id="GO:0008081">
    <property type="term" value="F:phosphoric diester hydrolase activity"/>
    <property type="evidence" value="ECO:0007669"/>
    <property type="project" value="InterPro"/>
</dbReference>
<dbReference type="OrthoDB" id="69888at2759"/>
<dbReference type="SMART" id="SM00100">
    <property type="entry name" value="cNMP"/>
    <property type="match status" value="1"/>
</dbReference>
<dbReference type="Pfam" id="PF00686">
    <property type="entry name" value="CBM_20"/>
    <property type="match status" value="1"/>
</dbReference>
<evidence type="ECO:0000259" key="4">
    <source>
        <dbReference type="PROSITE" id="PS51704"/>
    </source>
</evidence>
<organism evidence="5">
    <name type="scientific">Aphanomyces invadans</name>
    <dbReference type="NCBI Taxonomy" id="157072"/>
    <lineage>
        <taxon>Eukaryota</taxon>
        <taxon>Sar</taxon>
        <taxon>Stramenopiles</taxon>
        <taxon>Oomycota</taxon>
        <taxon>Saprolegniomycetes</taxon>
        <taxon>Saprolegniales</taxon>
        <taxon>Verrucalvaceae</taxon>
        <taxon>Aphanomyces</taxon>
    </lineage>
</organism>
<dbReference type="PANTHER" id="PTHR22958">
    <property type="entry name" value="GLYCEROPHOSPHORYL DIESTER PHOSPHODIESTERASE"/>
    <property type="match status" value="1"/>
</dbReference>
<gene>
    <name evidence="5" type="ORF">H310_14678</name>
</gene>
<feature type="domain" description="CBM20" evidence="3">
    <location>
        <begin position="1"/>
        <end position="114"/>
    </location>
</feature>
<dbReference type="SUPFAM" id="SSF51206">
    <property type="entry name" value="cAMP-binding domain-like"/>
    <property type="match status" value="1"/>
</dbReference>
<dbReference type="PROSITE" id="PS51166">
    <property type="entry name" value="CBM20"/>
    <property type="match status" value="1"/>
</dbReference>
<name>A0A024TAA1_9STRA</name>
<dbReference type="InterPro" id="IPR014710">
    <property type="entry name" value="RmlC-like_jellyroll"/>
</dbReference>
<dbReference type="eggNOG" id="KOG1113">
    <property type="taxonomic scope" value="Eukaryota"/>
</dbReference>
<feature type="domain" description="Cyclic nucleotide-binding" evidence="2">
    <location>
        <begin position="233"/>
        <end position="355"/>
    </location>
</feature>
<dbReference type="InterPro" id="IPR013784">
    <property type="entry name" value="Carb-bd-like_fold"/>
</dbReference>
<evidence type="ECO:0000259" key="2">
    <source>
        <dbReference type="PROSITE" id="PS50042"/>
    </source>
</evidence>
<dbReference type="STRING" id="157072.A0A024TAA1"/>
<sequence>MRFIVDVVASFTPAATHRVCVLGNVPELGAWDPRHAVLLQRQDGSTTWTAHVDVRTSTAIEYKYAITSIRDNAFVVWESLPTNRSLDPGQLVRSQREMASLGDDDVEVHDGWFGLDTSDLGDCSKLHVEARHVAAPQTRLVFGSLVGRAPITLFDAPRANVHVAVRIPREATAQQGDITLWPHTTSFRHAVDTSVPLHALHAKLLGNSTHHYSLHHAGGAPPNDIDALREMPVFMTLDDHVLADVAAALDHVSFQPGQDIVVPGQPRRYCHWITQGHADVCGQRTTEGQHVYLQLTPRSYFGEMALFGGVDRTSHIRVSNNDLLSCVRLDRAAFLTILAKHGLCHHALLQPYVQRLAAQQPQLRQLVSGPSCEAAPMPPLDDASLQVFTIHGTPAYFRLDIMAHPSNDLVGSCMITRSQVAMDSKQSQGILTCPILAPGQHHVVVGEAAFQYLHVRPHIHPANAVHASKPALENGLPAHATSGVALDIGHRGLGRSYYQKLGHRVSSIRENTLPSFMIAGFSGADMVEFDVQLSKDCVPIVYHDFFFKAKLGTRVAAATVMTKMGLHDLTLAELNQIEWRHCVEPTPSRLRSLVRKHMPSLVGRCRMPTPQRRAIAPTTPRDADRIDMPDLAPSMQALCDAFPTLRLALDHVPLYVGFNIEIKYPMELENRHLCALPAFELNAYVDAILDVVFECGRSRHIVFSCFAPDVCVLLRAKQTKHRVLFLTCGTNMEPHVWDKRCIAIEHAVAFSQLEGLHGIVTNSDPLLESPQLIPAIKNNTTLSVFTWGDQNTSHPHVQRQKMYGVDGVISDNIGDLTLRDRKRRPRDTIAVPAYAAAPL</sequence>
<dbReference type="eggNOG" id="KOG2421">
    <property type="taxonomic scope" value="Eukaryota"/>
</dbReference>
<dbReference type="SUPFAM" id="SSF51695">
    <property type="entry name" value="PLC-like phosphodiesterases"/>
    <property type="match status" value="1"/>
</dbReference>
<protein>
    <recommendedName>
        <fullName evidence="6">GP-PDE domain-containing protein</fullName>
    </recommendedName>
</protein>
<dbReference type="CDD" id="cd00038">
    <property type="entry name" value="CAP_ED"/>
    <property type="match status" value="1"/>
</dbReference>
<keyword evidence="1" id="KW-0378">Hydrolase</keyword>
<dbReference type="GeneID" id="20091728"/>
<dbReference type="SMART" id="SM01065">
    <property type="entry name" value="CBM_2"/>
    <property type="match status" value="1"/>
</dbReference>
<evidence type="ECO:0008006" key="6">
    <source>
        <dbReference type="Google" id="ProtNLM"/>
    </source>
</evidence>
<dbReference type="InterPro" id="IPR000595">
    <property type="entry name" value="cNMP-bd_dom"/>
</dbReference>
<evidence type="ECO:0000259" key="3">
    <source>
        <dbReference type="PROSITE" id="PS51166"/>
    </source>
</evidence>
<dbReference type="InterPro" id="IPR051578">
    <property type="entry name" value="GDPD"/>
</dbReference>
<feature type="domain" description="GP-PDE" evidence="4">
    <location>
        <begin position="485"/>
        <end position="820"/>
    </location>
</feature>
<dbReference type="Gene3D" id="2.60.120.10">
    <property type="entry name" value="Jelly Rolls"/>
    <property type="match status" value="1"/>
</dbReference>
<dbReference type="PROSITE" id="PS51704">
    <property type="entry name" value="GP_PDE"/>
    <property type="match status" value="1"/>
</dbReference>
<dbReference type="SUPFAM" id="SSF49452">
    <property type="entry name" value="Starch-binding domain-like"/>
    <property type="match status" value="1"/>
</dbReference>
<dbReference type="EMBL" id="KI914032">
    <property type="protein sequence ID" value="ETV90551.1"/>
    <property type="molecule type" value="Genomic_DNA"/>
</dbReference>
<dbReference type="InterPro" id="IPR030395">
    <property type="entry name" value="GP_PDE_dom"/>
</dbReference>